<feature type="transmembrane region" description="Helical" evidence="14">
    <location>
        <begin position="20"/>
        <end position="39"/>
    </location>
</feature>
<comment type="caution">
    <text evidence="15">The sequence shown here is derived from an EMBL/GenBank/DDBJ whole genome shotgun (WGS) entry which is preliminary data.</text>
</comment>
<dbReference type="EC" id="4.2.1.134" evidence="4 14"/>
<keyword evidence="6 14" id="KW-0812">Transmembrane</keyword>
<keyword evidence="12 14" id="KW-0456">Lyase</keyword>
<feature type="transmembrane region" description="Helical" evidence="14">
    <location>
        <begin position="194"/>
        <end position="213"/>
    </location>
</feature>
<dbReference type="GO" id="GO:0042761">
    <property type="term" value="P:very long-chain fatty acid biosynthetic process"/>
    <property type="evidence" value="ECO:0007669"/>
    <property type="project" value="TreeGrafter"/>
</dbReference>
<evidence type="ECO:0000256" key="4">
    <source>
        <dbReference type="ARBA" id="ARBA00013122"/>
    </source>
</evidence>
<dbReference type="InterPro" id="IPR007482">
    <property type="entry name" value="Tyr_Pase-like_PTPLA"/>
</dbReference>
<dbReference type="Pfam" id="PF04387">
    <property type="entry name" value="PTPLA"/>
    <property type="match status" value="1"/>
</dbReference>
<dbReference type="GO" id="GO:0030497">
    <property type="term" value="P:fatty acid elongation"/>
    <property type="evidence" value="ECO:0007669"/>
    <property type="project" value="TreeGrafter"/>
</dbReference>
<feature type="transmembrane region" description="Helical" evidence="14">
    <location>
        <begin position="84"/>
        <end position="102"/>
    </location>
</feature>
<comment type="subcellular location">
    <subcellularLocation>
        <location evidence="14">Endoplasmic reticulum membrane</location>
        <topology evidence="14">Multi-pass membrane protein</topology>
    </subcellularLocation>
    <subcellularLocation>
        <location evidence="1">Membrane</location>
        <topology evidence="1">Multi-pass membrane protein</topology>
    </subcellularLocation>
</comment>
<organism evidence="15 16">
    <name type="scientific">Holothuria leucospilota</name>
    <name type="common">Black long sea cucumber</name>
    <name type="synonym">Mertensiothuria leucospilota</name>
    <dbReference type="NCBI Taxonomy" id="206669"/>
    <lineage>
        <taxon>Eukaryota</taxon>
        <taxon>Metazoa</taxon>
        <taxon>Echinodermata</taxon>
        <taxon>Eleutherozoa</taxon>
        <taxon>Echinozoa</taxon>
        <taxon>Holothuroidea</taxon>
        <taxon>Aspidochirotacea</taxon>
        <taxon>Aspidochirotida</taxon>
        <taxon>Holothuriidae</taxon>
        <taxon>Holothuria</taxon>
    </lineage>
</organism>
<keyword evidence="10 14" id="KW-0472">Membrane</keyword>
<dbReference type="OrthoDB" id="46988at2759"/>
<evidence type="ECO:0000256" key="11">
    <source>
        <dbReference type="ARBA" id="ARBA00023160"/>
    </source>
</evidence>
<reference evidence="15" key="1">
    <citation type="submission" date="2021-10" db="EMBL/GenBank/DDBJ databases">
        <title>Tropical sea cucumber genome reveals ecological adaptation and Cuvierian tubules defense mechanism.</title>
        <authorList>
            <person name="Chen T."/>
        </authorList>
    </citation>
    <scope>NUCLEOTIDE SEQUENCE</scope>
    <source>
        <strain evidence="15">Nanhai2018</strain>
        <tissue evidence="15">Muscle</tissue>
    </source>
</reference>
<comment type="function">
    <text evidence="14">Catalyzes the third of the four reactions of the long-chain fatty acids elongation cycle. This endoplasmic reticulum-bound enzymatic process, allows the addition of two carbons to the chain of long- and very long-chain fatty acids/VLCFAs per cycle. This enzyme catalyzes the dehydration of the 3-hydroxyacyl-CoA intermediate into trans-2,3-enoyl-CoA, within each cycle of fatty acid elongation. Thereby, it participates to the production of VLCFAs of different chain lengths that are involved in multiple biological processes as precursors of membrane lipids and lipid mediators.</text>
</comment>
<keyword evidence="8 14" id="KW-1133">Transmembrane helix</keyword>
<gene>
    <name evidence="15" type="ORF">HOLleu_39888</name>
</gene>
<evidence type="ECO:0000256" key="1">
    <source>
        <dbReference type="ARBA" id="ARBA00004141"/>
    </source>
</evidence>
<evidence type="ECO:0000313" key="15">
    <source>
        <dbReference type="EMBL" id="KAJ8020322.1"/>
    </source>
</evidence>
<evidence type="ECO:0000256" key="3">
    <source>
        <dbReference type="ARBA" id="ARBA00007811"/>
    </source>
</evidence>
<dbReference type="EMBL" id="JAIZAY010000022">
    <property type="protein sequence ID" value="KAJ8020322.1"/>
    <property type="molecule type" value="Genomic_DNA"/>
</dbReference>
<dbReference type="GO" id="GO:0005789">
    <property type="term" value="C:endoplasmic reticulum membrane"/>
    <property type="evidence" value="ECO:0007669"/>
    <property type="project" value="UniProtKB-SubCell"/>
</dbReference>
<dbReference type="Proteomes" id="UP001152320">
    <property type="component" value="Chromosome 22"/>
</dbReference>
<dbReference type="GO" id="GO:0030148">
    <property type="term" value="P:sphingolipid biosynthetic process"/>
    <property type="evidence" value="ECO:0007669"/>
    <property type="project" value="TreeGrafter"/>
</dbReference>
<name>A0A9Q0YHL3_HOLLE</name>
<comment type="catalytic activity">
    <reaction evidence="13 14">
        <text>a very-long-chain (3R)-3-hydroxyacyl-CoA = a very-long-chain (2E)-enoyl-CoA + H2O</text>
        <dbReference type="Rhea" id="RHEA:45812"/>
        <dbReference type="ChEBI" id="CHEBI:15377"/>
        <dbReference type="ChEBI" id="CHEBI:83728"/>
        <dbReference type="ChEBI" id="CHEBI:85440"/>
        <dbReference type="EC" id="4.2.1.134"/>
    </reaction>
</comment>
<evidence type="ECO:0000313" key="16">
    <source>
        <dbReference type="Proteomes" id="UP001152320"/>
    </source>
</evidence>
<keyword evidence="5 14" id="KW-0444">Lipid biosynthesis</keyword>
<evidence type="ECO:0000256" key="13">
    <source>
        <dbReference type="ARBA" id="ARBA00036671"/>
    </source>
</evidence>
<sequence length="233" mass="26603">MGSEAEEKAKKSETSGIATAYLVLYNVVLCAGWLSIGAISVRHYVQTKSIEGLYDNIELPLKVFQTAAVLEIFHCAVGIVRSSAFLTGMQVFSRVFIVWGVTHSVLEVQDEPSVALYVICWTITEIIRYAFYTFGLLNQLPYILTWLRYTLFIVLYPCGVIGELWTTYNALPHVQRTGLYSVSLPNDYNISFDFYKILIIWMFLYIPFFPRLFSHMLHQRRKVIGGQGGKKTN</sequence>
<evidence type="ECO:0000256" key="14">
    <source>
        <dbReference type="RuleBase" id="RU363109"/>
    </source>
</evidence>
<keyword evidence="9 14" id="KW-0443">Lipid metabolism</keyword>
<evidence type="ECO:0000256" key="2">
    <source>
        <dbReference type="ARBA" id="ARBA00005194"/>
    </source>
</evidence>
<comment type="similarity">
    <text evidence="3 14">Belongs to the very long-chain fatty acids dehydratase HACD family.</text>
</comment>
<feature type="transmembrane region" description="Helical" evidence="14">
    <location>
        <begin position="114"/>
        <end position="137"/>
    </location>
</feature>
<keyword evidence="16" id="KW-1185">Reference proteome</keyword>
<feature type="transmembrane region" description="Helical" evidence="14">
    <location>
        <begin position="149"/>
        <end position="168"/>
    </location>
</feature>
<dbReference type="PANTHER" id="PTHR11035:SF3">
    <property type="entry name" value="VERY-LONG-CHAIN (3R)-3-HYDROXYACYL-COA DEHYDRATASE"/>
    <property type="match status" value="1"/>
</dbReference>
<proteinExistence type="inferred from homology"/>
<evidence type="ECO:0000256" key="8">
    <source>
        <dbReference type="ARBA" id="ARBA00022989"/>
    </source>
</evidence>
<keyword evidence="11 14" id="KW-0275">Fatty acid biosynthesis</keyword>
<dbReference type="AlphaFoldDB" id="A0A9Q0YHL3"/>
<evidence type="ECO:0000256" key="5">
    <source>
        <dbReference type="ARBA" id="ARBA00022516"/>
    </source>
</evidence>
<accession>A0A9Q0YHL3</accession>
<comment type="pathway">
    <text evidence="2 14">Lipid metabolism; fatty acid biosynthesis.</text>
</comment>
<keyword evidence="7 14" id="KW-0276">Fatty acid metabolism</keyword>
<evidence type="ECO:0000256" key="7">
    <source>
        <dbReference type="ARBA" id="ARBA00022832"/>
    </source>
</evidence>
<protein>
    <recommendedName>
        <fullName evidence="4 14">Very-long-chain (3R)-3-hydroxyacyl-CoA dehydratase</fullName>
        <ecNumber evidence="4 14">4.2.1.134</ecNumber>
    </recommendedName>
</protein>
<evidence type="ECO:0000256" key="6">
    <source>
        <dbReference type="ARBA" id="ARBA00022692"/>
    </source>
</evidence>
<dbReference type="PANTHER" id="PTHR11035">
    <property type="entry name" value="VERY-LONG-CHAIN (3R)-3-HYDROXYACYL-COA DEHYDRATASE"/>
    <property type="match status" value="1"/>
</dbReference>
<evidence type="ECO:0000256" key="10">
    <source>
        <dbReference type="ARBA" id="ARBA00023136"/>
    </source>
</evidence>
<evidence type="ECO:0000256" key="9">
    <source>
        <dbReference type="ARBA" id="ARBA00023098"/>
    </source>
</evidence>
<dbReference type="GO" id="GO:0102158">
    <property type="term" value="F:very-long-chain (3R)-3-hydroxyacyl-CoA dehydratase activity"/>
    <property type="evidence" value="ECO:0007669"/>
    <property type="project" value="UniProtKB-EC"/>
</dbReference>
<evidence type="ECO:0000256" key="12">
    <source>
        <dbReference type="ARBA" id="ARBA00023239"/>
    </source>
</evidence>
<keyword evidence="14" id="KW-0256">Endoplasmic reticulum</keyword>